<feature type="transmembrane region" description="Helical" evidence="7">
    <location>
        <begin position="12"/>
        <end position="29"/>
    </location>
</feature>
<dbReference type="InterPro" id="IPR032816">
    <property type="entry name" value="VTT_dom"/>
</dbReference>
<dbReference type="OrthoDB" id="9782291at2"/>
<dbReference type="Proteomes" id="UP000248806">
    <property type="component" value="Unassembled WGS sequence"/>
</dbReference>
<gene>
    <name evidence="9" type="ORF">EI42_02583</name>
</gene>
<dbReference type="PANTHER" id="PTHR42709:SF6">
    <property type="entry name" value="UNDECAPRENYL PHOSPHATE TRANSPORTER A"/>
    <property type="match status" value="1"/>
</dbReference>
<evidence type="ECO:0000256" key="2">
    <source>
        <dbReference type="ARBA" id="ARBA00010792"/>
    </source>
</evidence>
<dbReference type="RefSeq" id="WP_111322470.1">
    <property type="nucleotide sequence ID" value="NZ_BIFX01000001.1"/>
</dbReference>
<comment type="similarity">
    <text evidence="2">Belongs to the DedA family.</text>
</comment>
<dbReference type="InterPro" id="IPR051311">
    <property type="entry name" value="DedA_domain"/>
</dbReference>
<evidence type="ECO:0000256" key="4">
    <source>
        <dbReference type="ARBA" id="ARBA00022692"/>
    </source>
</evidence>
<sequence>MNVLKEMTDLFVQIHPFWIYLIVAIMLLMESSGIPVMNNTLLLFTGALASLGYLNIWILGGAAFGGSVAGACSAYIIGFYGGRKVLLRLAGLLHIDEKKIALAEGWFQRSGIWMIFLSRMTPYLRPFACFPAGITRTPFPLFLISASAGSLLWCVALLGIGWYLGNRWELAVTLMQKYTIPVVLLLLVLMVGYFVLSSLLKKRLKSRVQPEKKG</sequence>
<feature type="transmembrane region" description="Helical" evidence="7">
    <location>
        <begin position="64"/>
        <end position="82"/>
    </location>
</feature>
<proteinExistence type="inferred from homology"/>
<keyword evidence="4 7" id="KW-0812">Transmembrane</keyword>
<feature type="transmembrane region" description="Helical" evidence="7">
    <location>
        <begin position="141"/>
        <end position="163"/>
    </location>
</feature>
<name>A0A326U887_THEHA</name>
<evidence type="ECO:0000313" key="9">
    <source>
        <dbReference type="EMBL" id="PZW30609.1"/>
    </source>
</evidence>
<accession>A0A326U887</accession>
<keyword evidence="6 7" id="KW-0472">Membrane</keyword>
<reference evidence="9 10" key="1">
    <citation type="submission" date="2018-06" db="EMBL/GenBank/DDBJ databases">
        <title>Genomic Encyclopedia of Archaeal and Bacterial Type Strains, Phase II (KMG-II): from individual species to whole genera.</title>
        <authorList>
            <person name="Goeker M."/>
        </authorList>
    </citation>
    <scope>NUCLEOTIDE SEQUENCE [LARGE SCALE GENOMIC DNA]</scope>
    <source>
        <strain evidence="9 10">ATCC BAA-1881</strain>
    </source>
</reference>
<dbReference type="Pfam" id="PF09335">
    <property type="entry name" value="VTT_dom"/>
    <property type="match status" value="1"/>
</dbReference>
<organism evidence="9 10">
    <name type="scientific">Thermosporothrix hazakensis</name>
    <dbReference type="NCBI Taxonomy" id="644383"/>
    <lineage>
        <taxon>Bacteria</taxon>
        <taxon>Bacillati</taxon>
        <taxon>Chloroflexota</taxon>
        <taxon>Ktedonobacteria</taxon>
        <taxon>Ktedonobacterales</taxon>
        <taxon>Thermosporotrichaceae</taxon>
        <taxon>Thermosporothrix</taxon>
    </lineage>
</organism>
<keyword evidence="5 7" id="KW-1133">Transmembrane helix</keyword>
<dbReference type="AlphaFoldDB" id="A0A326U887"/>
<evidence type="ECO:0000256" key="5">
    <source>
        <dbReference type="ARBA" id="ARBA00022989"/>
    </source>
</evidence>
<keyword evidence="3" id="KW-1003">Cell membrane</keyword>
<dbReference type="PANTHER" id="PTHR42709">
    <property type="entry name" value="ALKALINE PHOSPHATASE LIKE PROTEIN"/>
    <property type="match status" value="1"/>
</dbReference>
<feature type="domain" description="VTT" evidence="8">
    <location>
        <begin position="40"/>
        <end position="162"/>
    </location>
</feature>
<evidence type="ECO:0000256" key="6">
    <source>
        <dbReference type="ARBA" id="ARBA00023136"/>
    </source>
</evidence>
<comment type="subcellular location">
    <subcellularLocation>
        <location evidence="1">Cell membrane</location>
        <topology evidence="1">Multi-pass membrane protein</topology>
    </subcellularLocation>
</comment>
<dbReference type="EMBL" id="QKUF01000007">
    <property type="protein sequence ID" value="PZW30609.1"/>
    <property type="molecule type" value="Genomic_DNA"/>
</dbReference>
<keyword evidence="10" id="KW-1185">Reference proteome</keyword>
<feature type="transmembrane region" description="Helical" evidence="7">
    <location>
        <begin position="178"/>
        <end position="200"/>
    </location>
</feature>
<evidence type="ECO:0000256" key="1">
    <source>
        <dbReference type="ARBA" id="ARBA00004651"/>
    </source>
</evidence>
<dbReference type="GO" id="GO:0005886">
    <property type="term" value="C:plasma membrane"/>
    <property type="evidence" value="ECO:0007669"/>
    <property type="project" value="UniProtKB-SubCell"/>
</dbReference>
<evidence type="ECO:0000256" key="7">
    <source>
        <dbReference type="SAM" id="Phobius"/>
    </source>
</evidence>
<evidence type="ECO:0000259" key="8">
    <source>
        <dbReference type="Pfam" id="PF09335"/>
    </source>
</evidence>
<evidence type="ECO:0000313" key="10">
    <source>
        <dbReference type="Proteomes" id="UP000248806"/>
    </source>
</evidence>
<comment type="caution">
    <text evidence="9">The sequence shown here is derived from an EMBL/GenBank/DDBJ whole genome shotgun (WGS) entry which is preliminary data.</text>
</comment>
<evidence type="ECO:0000256" key="3">
    <source>
        <dbReference type="ARBA" id="ARBA00022475"/>
    </source>
</evidence>
<protein>
    <submittedName>
        <fullName evidence="9">Membrane protein DedA with SNARE-associated domain</fullName>
    </submittedName>
</protein>